<dbReference type="PROSITE" id="PS01186">
    <property type="entry name" value="EGF_2"/>
    <property type="match status" value="1"/>
</dbReference>
<dbReference type="AlphaFoldDB" id="A0A0B1T869"/>
<name>A0A0B1T869_OESDE</name>
<dbReference type="GO" id="GO:0005576">
    <property type="term" value="C:extracellular region"/>
    <property type="evidence" value="ECO:0007669"/>
    <property type="project" value="UniProtKB-SubCell"/>
</dbReference>
<dbReference type="SUPFAM" id="SSF55486">
    <property type="entry name" value="Metalloproteases ('zincins'), catalytic domain"/>
    <property type="match status" value="1"/>
</dbReference>
<evidence type="ECO:0000313" key="13">
    <source>
        <dbReference type="EMBL" id="KHJ93743.1"/>
    </source>
</evidence>
<evidence type="ECO:0000256" key="1">
    <source>
        <dbReference type="ARBA" id="ARBA00004613"/>
    </source>
</evidence>
<evidence type="ECO:0000256" key="3">
    <source>
        <dbReference type="ARBA" id="ARBA00022723"/>
    </source>
</evidence>
<evidence type="ECO:0000256" key="4">
    <source>
        <dbReference type="ARBA" id="ARBA00022729"/>
    </source>
</evidence>
<keyword evidence="5 10" id="KW-0862">Zinc</keyword>
<evidence type="ECO:0000313" key="14">
    <source>
        <dbReference type="Proteomes" id="UP000053660"/>
    </source>
</evidence>
<keyword evidence="10 11" id="KW-0378">Hydrolase</keyword>
<keyword evidence="14" id="KW-1185">Reference proteome</keyword>
<accession>A0A0B1T869</accession>
<keyword evidence="7" id="KW-1015">Disulfide bond</keyword>
<keyword evidence="10 11" id="KW-0645">Protease</keyword>
<feature type="domain" description="Peptidase M12A" evidence="12">
    <location>
        <begin position="131"/>
        <end position="322"/>
    </location>
</feature>
<gene>
    <name evidence="13" type="ORF">OESDEN_06339</name>
</gene>
<protein>
    <recommendedName>
        <fullName evidence="9">Zinc metalloproteinase</fullName>
    </recommendedName>
</protein>
<dbReference type="OrthoDB" id="5806856at2759"/>
<dbReference type="GO" id="GO:0004222">
    <property type="term" value="F:metalloendopeptidase activity"/>
    <property type="evidence" value="ECO:0007669"/>
    <property type="project" value="UniProtKB-UniRule"/>
</dbReference>
<dbReference type="GO" id="GO:0006508">
    <property type="term" value="P:proteolysis"/>
    <property type="evidence" value="ECO:0007669"/>
    <property type="project" value="UniProtKB-KW"/>
</dbReference>
<evidence type="ECO:0000256" key="8">
    <source>
        <dbReference type="ARBA" id="ARBA00023180"/>
    </source>
</evidence>
<evidence type="ECO:0000259" key="12">
    <source>
        <dbReference type="PROSITE" id="PS51864"/>
    </source>
</evidence>
<dbReference type="GO" id="GO:0008270">
    <property type="term" value="F:zinc ion binding"/>
    <property type="evidence" value="ECO:0007669"/>
    <property type="project" value="UniProtKB-UniRule"/>
</dbReference>
<proteinExistence type="predicted"/>
<dbReference type="InterPro" id="IPR024079">
    <property type="entry name" value="MetalloPept_cat_dom_sf"/>
</dbReference>
<dbReference type="MEROPS" id="M12.A40"/>
<reference evidence="13 14" key="1">
    <citation type="submission" date="2014-03" db="EMBL/GenBank/DDBJ databases">
        <title>Draft genome of the hookworm Oesophagostomum dentatum.</title>
        <authorList>
            <person name="Mitreva M."/>
        </authorList>
    </citation>
    <scope>NUCLEOTIDE SEQUENCE [LARGE SCALE GENOMIC DNA]</scope>
    <source>
        <strain evidence="13 14">OD-Hann</strain>
    </source>
</reference>
<keyword evidence="6 10" id="KW-0482">Metalloprotease</keyword>
<comment type="caution">
    <text evidence="10">Lacks conserved residue(s) required for the propagation of feature annotation.</text>
</comment>
<feature type="binding site" evidence="10">
    <location>
        <position position="231"/>
    </location>
    <ligand>
        <name>Zn(2+)</name>
        <dbReference type="ChEBI" id="CHEBI:29105"/>
        <note>catalytic</note>
    </ligand>
</feature>
<dbReference type="Gene3D" id="3.40.390.10">
    <property type="entry name" value="Collagenase (Catalytic Domain)"/>
    <property type="match status" value="1"/>
</dbReference>
<dbReference type="GO" id="GO:0018996">
    <property type="term" value="P:molting cycle, collagen and cuticulin-based cuticle"/>
    <property type="evidence" value="ECO:0007669"/>
    <property type="project" value="InterPro"/>
</dbReference>
<comment type="subcellular location">
    <subcellularLocation>
        <location evidence="1 9">Secreted</location>
    </subcellularLocation>
</comment>
<evidence type="ECO:0000256" key="2">
    <source>
        <dbReference type="ARBA" id="ARBA00022525"/>
    </source>
</evidence>
<evidence type="ECO:0000256" key="9">
    <source>
        <dbReference type="PIRNR" id="PIRNR036365"/>
    </source>
</evidence>
<dbReference type="InterPro" id="IPR017050">
    <property type="entry name" value="Metallopeptidase_nem"/>
</dbReference>
<feature type="signal peptide" evidence="9 11">
    <location>
        <begin position="1"/>
        <end position="26"/>
    </location>
</feature>
<dbReference type="EMBL" id="KN550626">
    <property type="protein sequence ID" value="KHJ93743.1"/>
    <property type="molecule type" value="Genomic_DNA"/>
</dbReference>
<dbReference type="InterPro" id="IPR000742">
    <property type="entry name" value="EGF"/>
</dbReference>
<dbReference type="PROSITE" id="PS51864">
    <property type="entry name" value="ASTACIN"/>
    <property type="match status" value="1"/>
</dbReference>
<keyword evidence="2 9" id="KW-0964">Secreted</keyword>
<dbReference type="PANTHER" id="PTHR10127">
    <property type="entry name" value="DISCOIDIN, CUB, EGF, LAMININ , AND ZINC METALLOPROTEASE DOMAIN CONTAINING"/>
    <property type="match status" value="1"/>
</dbReference>
<dbReference type="Proteomes" id="UP000053660">
    <property type="component" value="Unassembled WGS sequence"/>
</dbReference>
<comment type="cofactor">
    <cofactor evidence="10 11">
        <name>Zn(2+)</name>
        <dbReference type="ChEBI" id="CHEBI:29105"/>
    </cofactor>
    <text evidence="10 11">Binds 1 zinc ion per subunit.</text>
</comment>
<feature type="chain" id="PRO_5005110184" description="Zinc metalloproteinase" evidence="9 11">
    <location>
        <begin position="27"/>
        <end position="508"/>
    </location>
</feature>
<dbReference type="InterPro" id="IPR001506">
    <property type="entry name" value="Peptidase_M12A"/>
</dbReference>
<dbReference type="SMART" id="SM00235">
    <property type="entry name" value="ZnMc"/>
    <property type="match status" value="1"/>
</dbReference>
<feature type="binding site" evidence="10">
    <location>
        <position position="225"/>
    </location>
    <ligand>
        <name>Zn(2+)</name>
        <dbReference type="ChEBI" id="CHEBI:29105"/>
        <note>catalytic</note>
    </ligand>
</feature>
<dbReference type="InterPro" id="IPR034035">
    <property type="entry name" value="Astacin-like_dom"/>
</dbReference>
<evidence type="ECO:0000256" key="5">
    <source>
        <dbReference type="ARBA" id="ARBA00022833"/>
    </source>
</evidence>
<dbReference type="Pfam" id="PF01400">
    <property type="entry name" value="Astacin"/>
    <property type="match status" value="1"/>
</dbReference>
<sequence length="508" mass="55785">MSATFLDMDLKHHLICLMLLIALANAVELSSEAKNSLVQKLHLNNLEERRARLQHLGELLANGTTAQKSAILSTDQQVLSDSAGAEPGIEEINESGGIAKYLFQSDIHLSDEQLTRMEQSLIQAAGARSKRQVAKYAVLWPDNRVYYFFDPVMSTRMRTVTQKALNYVQARTCVSFFLNATAPNRVRIISDTGCWSSIGMVGGEQSLSLGNGCDVVGLAAHEFTHTLGVYHMQMRDDRDDYLTIDLTNVPAGMQGNFAKLSTDESINYNPYEYGSVMHYGSNTLATTGNSMIPKDPLYLRTIGSRVISFYDIKTINDHYGCNALCGAGSAVCANGGEPNPRNCAACNCPGGYGGALCNQRPGGALCNQRPWGITRGYIVTSDLVASPPAGCGEALVATNLWKVKKFTFGNAQDKTLRDNFMLCNHWISAPAGKKIQIRVTFMNALKCGVGCRVNSIEPKVREDKRLINPRICCADALYKVHTSALNPTPVVSYNRLLTTTFTFHYRYI</sequence>
<dbReference type="PROSITE" id="PS00022">
    <property type="entry name" value="EGF_1"/>
    <property type="match status" value="1"/>
</dbReference>
<keyword evidence="8" id="KW-0325">Glycoprotein</keyword>
<dbReference type="InterPro" id="IPR006026">
    <property type="entry name" value="Peptidase_Metallo"/>
</dbReference>
<evidence type="ECO:0000256" key="11">
    <source>
        <dbReference type="RuleBase" id="RU361183"/>
    </source>
</evidence>
<feature type="binding site" evidence="10">
    <location>
        <position position="221"/>
    </location>
    <ligand>
        <name>Zn(2+)</name>
        <dbReference type="ChEBI" id="CHEBI:29105"/>
        <note>catalytic</note>
    </ligand>
</feature>
<keyword evidence="4 9" id="KW-0732">Signal</keyword>
<organism evidence="13 14">
    <name type="scientific">Oesophagostomum dentatum</name>
    <name type="common">Nodular worm</name>
    <dbReference type="NCBI Taxonomy" id="61180"/>
    <lineage>
        <taxon>Eukaryota</taxon>
        <taxon>Metazoa</taxon>
        <taxon>Ecdysozoa</taxon>
        <taxon>Nematoda</taxon>
        <taxon>Chromadorea</taxon>
        <taxon>Rhabditida</taxon>
        <taxon>Rhabditina</taxon>
        <taxon>Rhabditomorpha</taxon>
        <taxon>Strongyloidea</taxon>
        <taxon>Strongylidae</taxon>
        <taxon>Oesophagostomum</taxon>
    </lineage>
</organism>
<keyword evidence="3 10" id="KW-0479">Metal-binding</keyword>
<evidence type="ECO:0000256" key="10">
    <source>
        <dbReference type="PROSITE-ProRule" id="PRU01211"/>
    </source>
</evidence>
<dbReference type="PRINTS" id="PR00480">
    <property type="entry name" value="ASTACIN"/>
</dbReference>
<feature type="active site" evidence="10">
    <location>
        <position position="222"/>
    </location>
</feature>
<dbReference type="PIRSF" id="PIRSF036365">
    <property type="entry name" value="Astacin_nematoda"/>
    <property type="match status" value="1"/>
</dbReference>
<evidence type="ECO:0000256" key="6">
    <source>
        <dbReference type="ARBA" id="ARBA00023049"/>
    </source>
</evidence>
<evidence type="ECO:0000256" key="7">
    <source>
        <dbReference type="ARBA" id="ARBA00023157"/>
    </source>
</evidence>
<dbReference type="PANTHER" id="PTHR10127:SF833">
    <property type="entry name" value="ZINC METALLOPROTEINASE NAS-32"/>
    <property type="match status" value="1"/>
</dbReference>
<dbReference type="CDD" id="cd04280">
    <property type="entry name" value="ZnMc_astacin_like"/>
    <property type="match status" value="1"/>
</dbReference>